<protein>
    <submittedName>
        <fullName evidence="3">Uncharacterized protein</fullName>
    </submittedName>
</protein>
<keyword evidence="5" id="KW-1185">Reference proteome</keyword>
<dbReference type="Proteomes" id="UP000018208">
    <property type="component" value="Unassembled WGS sequence"/>
</dbReference>
<organism evidence="3">
    <name type="scientific">Spironucleus salmonicida</name>
    <dbReference type="NCBI Taxonomy" id="348837"/>
    <lineage>
        <taxon>Eukaryota</taxon>
        <taxon>Metamonada</taxon>
        <taxon>Diplomonadida</taxon>
        <taxon>Hexamitidae</taxon>
        <taxon>Hexamitinae</taxon>
        <taxon>Spironucleus</taxon>
    </lineage>
</organism>
<accession>V6LPB9</accession>
<evidence type="ECO:0000313" key="5">
    <source>
        <dbReference type="Proteomes" id="UP000018208"/>
    </source>
</evidence>
<dbReference type="EMBL" id="AUWU02000007">
    <property type="protein sequence ID" value="KAH0571401.1"/>
    <property type="molecule type" value="Genomic_DNA"/>
</dbReference>
<keyword evidence="1" id="KW-0175">Coiled coil</keyword>
<reference evidence="4" key="2">
    <citation type="submission" date="2020-12" db="EMBL/GenBank/DDBJ databases">
        <title>New Spironucleus salmonicida genome in near-complete chromosomes.</title>
        <authorList>
            <person name="Xu F."/>
            <person name="Kurt Z."/>
            <person name="Jimenez-Gonzalez A."/>
            <person name="Astvaldsson A."/>
            <person name="Andersson J.O."/>
            <person name="Svard S.G."/>
        </authorList>
    </citation>
    <scope>NUCLEOTIDE SEQUENCE</scope>
    <source>
        <strain evidence="4">ATCC 50377</strain>
    </source>
</reference>
<evidence type="ECO:0000256" key="1">
    <source>
        <dbReference type="SAM" id="Coils"/>
    </source>
</evidence>
<gene>
    <name evidence="3" type="ORF">SS50377_13327</name>
    <name evidence="4" type="ORF">SS50377_27702</name>
</gene>
<evidence type="ECO:0000313" key="3">
    <source>
        <dbReference type="EMBL" id="EST46522.1"/>
    </source>
</evidence>
<proteinExistence type="predicted"/>
<feature type="coiled-coil region" evidence="1">
    <location>
        <begin position="89"/>
        <end position="144"/>
    </location>
</feature>
<reference evidence="3 4" key="1">
    <citation type="journal article" date="2014" name="PLoS Genet.">
        <title>The Genome of Spironucleus salmonicida Highlights a Fish Pathogen Adapted to Fluctuating Environments.</title>
        <authorList>
            <person name="Xu F."/>
            <person name="Jerlstrom-Hultqvist J."/>
            <person name="Einarsson E."/>
            <person name="Astvaldsson A."/>
            <person name="Svard S.G."/>
            <person name="Andersson J.O."/>
        </authorList>
    </citation>
    <scope>NUCLEOTIDE SEQUENCE</scope>
    <source>
        <strain evidence="4">ATCC 50377</strain>
    </source>
</reference>
<feature type="region of interest" description="Disordered" evidence="2">
    <location>
        <begin position="49"/>
        <end position="69"/>
    </location>
</feature>
<dbReference type="VEuPathDB" id="GiardiaDB:SS50377_27702"/>
<dbReference type="EMBL" id="KI546073">
    <property type="protein sequence ID" value="EST46522.1"/>
    <property type="molecule type" value="Genomic_DNA"/>
</dbReference>
<name>V6LPB9_9EUKA</name>
<evidence type="ECO:0000256" key="2">
    <source>
        <dbReference type="SAM" id="MobiDB-lite"/>
    </source>
</evidence>
<sequence>MRSSSRSQSPFLKSILEKPKPLITNSLKLSELKHETDNKLNTIYQQFGSLQSRRSQPQKPANSQQKQLQNYDKISQQAIENLEKSITQVEKLKSTNTGYESQISQLSAELKYSQITISQQNNLIQKLSHQLAEKERQSAQERLTLQAEITMLKQRNQ</sequence>
<dbReference type="AlphaFoldDB" id="V6LPB9"/>
<evidence type="ECO:0000313" key="4">
    <source>
        <dbReference type="EMBL" id="KAH0571401.1"/>
    </source>
</evidence>